<dbReference type="PATRIC" id="fig|34073.19.peg.7061"/>
<accession>A0A0H2LQV1</accession>
<reference evidence="1 2" key="1">
    <citation type="submission" date="2015-03" db="EMBL/GenBank/DDBJ databases">
        <title>Genome sequence of Variovorax paradoxus TBEA6.</title>
        <authorList>
            <person name="Poehlein A."/>
            <person name="Schuldes J."/>
            <person name="Wuebbeler J.H."/>
            <person name="Hiessl S."/>
            <person name="Steinbuechel A."/>
            <person name="Daniel R."/>
        </authorList>
    </citation>
    <scope>NUCLEOTIDE SEQUENCE [LARGE SCALE GENOMIC DNA]</scope>
    <source>
        <strain evidence="1 2">TBEA6</strain>
    </source>
</reference>
<evidence type="ECO:0000313" key="1">
    <source>
        <dbReference type="EMBL" id="KLN52061.1"/>
    </source>
</evidence>
<evidence type="ECO:0000313" key="2">
    <source>
        <dbReference type="Proteomes" id="UP000035170"/>
    </source>
</evidence>
<protein>
    <submittedName>
        <fullName evidence="1">Uncharacterized protein</fullName>
    </submittedName>
</protein>
<dbReference type="AlphaFoldDB" id="A0A0H2LQV1"/>
<name>A0A0H2LQV1_VARPD</name>
<proteinExistence type="predicted"/>
<dbReference type="Proteomes" id="UP000035170">
    <property type="component" value="Unassembled WGS sequence"/>
</dbReference>
<dbReference type="EMBL" id="JZWI01000085">
    <property type="protein sequence ID" value="KLN52061.1"/>
    <property type="molecule type" value="Genomic_DNA"/>
</dbReference>
<sequence length="335" mass="37756">MNSQASAFEVSNYLLGHAWEDARVQALVEGWEQLDWMDDEDLKKARTDHRLSLMNQARGIYLFFTDPDSHEARYGASSGKGSLILSRVSLLLHFHPQWTPYAGSLPLALHADDIVGDVLQRLGQPAELWRVGLNVSKARWLSPQAEIDVSFERGTGRLKLVTMTRPRVARASVIAVPSPEQFAKQFGRPLAELQRDTHFAPFSLDRKTREIAEYGEADYSEELGIELYFKPGAEMADAVPAAPRNAEPCLSGLRYRADLDFQSTGYTGPLPWGLRMSDTMDVAMAKAASRPFKQALNDDDGYQLWRTELCDVHVLYSFLEDRIYRVTLLAHGCYD</sequence>
<dbReference type="RefSeq" id="WP_047787797.1">
    <property type="nucleotide sequence ID" value="NZ_JZWI01000085.1"/>
</dbReference>
<gene>
    <name evidence="1" type="ORF">VPARA_68330</name>
</gene>
<keyword evidence="2" id="KW-1185">Reference proteome</keyword>
<comment type="caution">
    <text evidence="1">The sequence shown here is derived from an EMBL/GenBank/DDBJ whole genome shotgun (WGS) entry which is preliminary data.</text>
</comment>
<organism evidence="1 2">
    <name type="scientific">Variovorax paradoxus</name>
    <dbReference type="NCBI Taxonomy" id="34073"/>
    <lineage>
        <taxon>Bacteria</taxon>
        <taxon>Pseudomonadati</taxon>
        <taxon>Pseudomonadota</taxon>
        <taxon>Betaproteobacteria</taxon>
        <taxon>Burkholderiales</taxon>
        <taxon>Comamonadaceae</taxon>
        <taxon>Variovorax</taxon>
    </lineage>
</organism>